<gene>
    <name evidence="1" type="ORF">PENTCL1PPCAC_21681</name>
</gene>
<keyword evidence="2" id="KW-1185">Reference proteome</keyword>
<proteinExistence type="predicted"/>
<dbReference type="Proteomes" id="UP001432027">
    <property type="component" value="Unassembled WGS sequence"/>
</dbReference>
<evidence type="ECO:0000313" key="2">
    <source>
        <dbReference type="Proteomes" id="UP001432027"/>
    </source>
</evidence>
<feature type="non-terminal residue" evidence="1">
    <location>
        <position position="98"/>
    </location>
</feature>
<feature type="non-terminal residue" evidence="1">
    <location>
        <position position="1"/>
    </location>
</feature>
<sequence>FSLLQSFLSLYLRGSNLNEIRRWPVFPTSICSGRAHEEKCWRGSSRLSDDSQFVEGFKPLAITPRITVTTSDTKYGIDCRCVRVCSYGRLSALCVPSS</sequence>
<name>A0AAV5TZ22_9BILA</name>
<comment type="caution">
    <text evidence="1">The sequence shown here is derived from an EMBL/GenBank/DDBJ whole genome shotgun (WGS) entry which is preliminary data.</text>
</comment>
<evidence type="ECO:0000313" key="1">
    <source>
        <dbReference type="EMBL" id="GMS99506.1"/>
    </source>
</evidence>
<protein>
    <submittedName>
        <fullName evidence="1">Uncharacterized protein</fullName>
    </submittedName>
</protein>
<reference evidence="1" key="1">
    <citation type="submission" date="2023-10" db="EMBL/GenBank/DDBJ databases">
        <title>Genome assembly of Pristionchus species.</title>
        <authorList>
            <person name="Yoshida K."/>
            <person name="Sommer R.J."/>
        </authorList>
    </citation>
    <scope>NUCLEOTIDE SEQUENCE</scope>
    <source>
        <strain evidence="1">RS0144</strain>
    </source>
</reference>
<accession>A0AAV5TZ22</accession>
<dbReference type="AlphaFoldDB" id="A0AAV5TZ22"/>
<organism evidence="1 2">
    <name type="scientific">Pristionchus entomophagus</name>
    <dbReference type="NCBI Taxonomy" id="358040"/>
    <lineage>
        <taxon>Eukaryota</taxon>
        <taxon>Metazoa</taxon>
        <taxon>Ecdysozoa</taxon>
        <taxon>Nematoda</taxon>
        <taxon>Chromadorea</taxon>
        <taxon>Rhabditida</taxon>
        <taxon>Rhabditina</taxon>
        <taxon>Diplogasteromorpha</taxon>
        <taxon>Diplogasteroidea</taxon>
        <taxon>Neodiplogasteridae</taxon>
        <taxon>Pristionchus</taxon>
    </lineage>
</organism>
<dbReference type="EMBL" id="BTSX01000005">
    <property type="protein sequence ID" value="GMS99506.1"/>
    <property type="molecule type" value="Genomic_DNA"/>
</dbReference>